<reference evidence="1 2" key="1">
    <citation type="submission" date="2018-01" db="EMBL/GenBank/DDBJ databases">
        <title>G. obscuriglobus.</title>
        <authorList>
            <person name="Franke J."/>
            <person name="Blomberg W."/>
            <person name="Selmecki A."/>
        </authorList>
    </citation>
    <scope>NUCLEOTIDE SEQUENCE [LARGE SCALE GENOMIC DNA]</scope>
    <source>
        <strain evidence="1 2">DSM 5831</strain>
    </source>
</reference>
<evidence type="ECO:0000313" key="1">
    <source>
        <dbReference type="EMBL" id="AWM41778.1"/>
    </source>
</evidence>
<dbReference type="RefSeq" id="WP_010038354.1">
    <property type="nucleotide sequence ID" value="NZ_CP025958.1"/>
</dbReference>
<sequence>MKTVYLQVIHDEKNLLVIFRGADLPPGFAAFGRQVPDQQKVVVTCPGGNGNGYDLFPARVACDWLRDNDISNFVNDGCSTKGITHGF</sequence>
<dbReference type="Proteomes" id="UP000245802">
    <property type="component" value="Chromosome"/>
</dbReference>
<protein>
    <submittedName>
        <fullName evidence="1">Uncharacterized protein</fullName>
    </submittedName>
</protein>
<accession>A0A2Z3H7N6</accession>
<dbReference type="AlphaFoldDB" id="A0A2Z3H7N6"/>
<name>A0A2Z3H7N6_9BACT</name>
<proteinExistence type="predicted"/>
<dbReference type="KEGG" id="gog:C1280_35475"/>
<gene>
    <name evidence="1" type="ORF">C1280_35475</name>
</gene>
<dbReference type="EMBL" id="CP025958">
    <property type="protein sequence ID" value="AWM41778.1"/>
    <property type="molecule type" value="Genomic_DNA"/>
</dbReference>
<evidence type="ECO:0000313" key="2">
    <source>
        <dbReference type="Proteomes" id="UP000245802"/>
    </source>
</evidence>
<organism evidence="1 2">
    <name type="scientific">Gemmata obscuriglobus</name>
    <dbReference type="NCBI Taxonomy" id="114"/>
    <lineage>
        <taxon>Bacteria</taxon>
        <taxon>Pseudomonadati</taxon>
        <taxon>Planctomycetota</taxon>
        <taxon>Planctomycetia</taxon>
        <taxon>Gemmatales</taxon>
        <taxon>Gemmataceae</taxon>
        <taxon>Gemmata</taxon>
    </lineage>
</organism>
<keyword evidence="2" id="KW-1185">Reference proteome</keyword>